<sequence length="276" mass="28398">MNTSAPSPASDARLAVQAALSGAAVVRAMYGTSLARVDKGAGDFATAADLAAEEAILDVLRRARPGDAVTGEESGRGGTEGAARRWLVDPLCGTLNYAVRTMLAGVNVALRMDGSTTAAATADPFNEEVFWTDGDGNGGSWLRDAEGTDHPLSPSAASRLVDVNLDPPYPNAPGFTAARLLATPGFAERFRPRVVSTTLAVAWVAAGRRAAYVTDGDLRDSVHFAAGIALCRAAGCVVTGLRGEPALSGPDGLVVAADAETHAVLLDLVREVRDQG</sequence>
<feature type="binding site" evidence="1">
    <location>
        <position position="72"/>
    </location>
    <ligand>
        <name>Mg(2+)</name>
        <dbReference type="ChEBI" id="CHEBI:18420"/>
        <label>1</label>
        <note>catalytic</note>
    </ligand>
</feature>
<organism evidence="2 3">
    <name type="scientific">Streptomyces xanthii</name>
    <dbReference type="NCBI Taxonomy" id="2768069"/>
    <lineage>
        <taxon>Bacteria</taxon>
        <taxon>Bacillati</taxon>
        <taxon>Actinomycetota</taxon>
        <taxon>Actinomycetes</taxon>
        <taxon>Kitasatosporales</taxon>
        <taxon>Streptomycetaceae</taxon>
        <taxon>Streptomyces</taxon>
    </lineage>
</organism>
<dbReference type="GO" id="GO:0046872">
    <property type="term" value="F:metal ion binding"/>
    <property type="evidence" value="ECO:0007669"/>
    <property type="project" value="UniProtKB-KW"/>
</dbReference>
<dbReference type="Gene3D" id="3.30.540.10">
    <property type="entry name" value="Fructose-1,6-Bisphosphatase, subunit A, domain 1"/>
    <property type="match status" value="1"/>
</dbReference>
<keyword evidence="1" id="KW-0479">Metal-binding</keyword>
<name>A0A7H1BJK0_9ACTN</name>
<keyword evidence="1" id="KW-0460">Magnesium</keyword>
<keyword evidence="3" id="KW-1185">Reference proteome</keyword>
<dbReference type="Gene3D" id="3.40.190.80">
    <property type="match status" value="1"/>
</dbReference>
<dbReference type="PANTHER" id="PTHR20854">
    <property type="entry name" value="INOSITOL MONOPHOSPHATASE"/>
    <property type="match status" value="1"/>
</dbReference>
<dbReference type="EMBL" id="CP061281">
    <property type="protein sequence ID" value="QNS08905.1"/>
    <property type="molecule type" value="Genomic_DNA"/>
</dbReference>
<dbReference type="GO" id="GO:0006020">
    <property type="term" value="P:inositol metabolic process"/>
    <property type="evidence" value="ECO:0007669"/>
    <property type="project" value="TreeGrafter"/>
</dbReference>
<dbReference type="CDD" id="cd01637">
    <property type="entry name" value="IMPase_like"/>
    <property type="match status" value="1"/>
</dbReference>
<evidence type="ECO:0000256" key="1">
    <source>
        <dbReference type="PIRSR" id="PIRSR600760-2"/>
    </source>
</evidence>
<dbReference type="AlphaFoldDB" id="A0A7H1BJK0"/>
<dbReference type="PRINTS" id="PR00377">
    <property type="entry name" value="IMPHPHTASES"/>
</dbReference>
<dbReference type="Pfam" id="PF00459">
    <property type="entry name" value="Inositol_P"/>
    <property type="match status" value="1"/>
</dbReference>
<reference evidence="2 3" key="1">
    <citation type="submission" date="2020-09" db="EMBL/GenBank/DDBJ databases">
        <title>A novel species.</title>
        <authorList>
            <person name="Gao J."/>
        </authorList>
    </citation>
    <scope>NUCLEOTIDE SEQUENCE [LARGE SCALE GENOMIC DNA]</scope>
    <source>
        <strain evidence="2 3">CRXT-Y-14</strain>
    </source>
</reference>
<dbReference type="InterPro" id="IPR000760">
    <property type="entry name" value="Inositol_monophosphatase-like"/>
</dbReference>
<dbReference type="Proteomes" id="UP000516428">
    <property type="component" value="Chromosome"/>
</dbReference>
<dbReference type="GO" id="GO:0007165">
    <property type="term" value="P:signal transduction"/>
    <property type="evidence" value="ECO:0007669"/>
    <property type="project" value="TreeGrafter"/>
</dbReference>
<feature type="binding site" evidence="1">
    <location>
        <position position="89"/>
    </location>
    <ligand>
        <name>Mg(2+)</name>
        <dbReference type="ChEBI" id="CHEBI:18420"/>
        <label>1</label>
        <note>catalytic</note>
    </ligand>
</feature>
<comment type="cofactor">
    <cofactor evidence="1">
        <name>Mg(2+)</name>
        <dbReference type="ChEBI" id="CHEBI:18420"/>
    </cofactor>
</comment>
<dbReference type="KEGG" id="sxn:IAG42_22845"/>
<feature type="binding site" evidence="1">
    <location>
        <position position="91"/>
    </location>
    <ligand>
        <name>Mg(2+)</name>
        <dbReference type="ChEBI" id="CHEBI:18420"/>
        <label>1</label>
        <note>catalytic</note>
    </ligand>
</feature>
<protein>
    <submittedName>
        <fullName evidence="2">Inositol monophosphatase family protein</fullName>
    </submittedName>
</protein>
<dbReference type="SUPFAM" id="SSF56655">
    <property type="entry name" value="Carbohydrate phosphatase"/>
    <property type="match status" value="1"/>
</dbReference>
<dbReference type="PANTHER" id="PTHR20854:SF4">
    <property type="entry name" value="INOSITOL-1-MONOPHOSPHATASE-RELATED"/>
    <property type="match status" value="1"/>
</dbReference>
<dbReference type="GO" id="GO:0008934">
    <property type="term" value="F:inositol monophosphate 1-phosphatase activity"/>
    <property type="evidence" value="ECO:0007669"/>
    <property type="project" value="TreeGrafter"/>
</dbReference>
<accession>A0A7H1BJK0</accession>
<gene>
    <name evidence="2" type="ORF">IAG42_22845</name>
</gene>
<evidence type="ECO:0000313" key="3">
    <source>
        <dbReference type="Proteomes" id="UP000516428"/>
    </source>
</evidence>
<proteinExistence type="predicted"/>
<evidence type="ECO:0000313" key="2">
    <source>
        <dbReference type="EMBL" id="QNS08905.1"/>
    </source>
</evidence>